<dbReference type="EMBL" id="JAQIBD010000001">
    <property type="protein sequence ID" value="MDM5271236.1"/>
    <property type="molecule type" value="Genomic_DNA"/>
</dbReference>
<dbReference type="RefSeq" id="WP_289412569.1">
    <property type="nucleotide sequence ID" value="NZ_JAQIBD010000001.1"/>
</dbReference>
<organism evidence="2 3">
    <name type="scientific">Sulfurovum zhangzhouensis</name>
    <dbReference type="NCBI Taxonomy" id="3019067"/>
    <lineage>
        <taxon>Bacteria</taxon>
        <taxon>Pseudomonadati</taxon>
        <taxon>Campylobacterota</taxon>
        <taxon>Epsilonproteobacteria</taxon>
        <taxon>Campylobacterales</taxon>
        <taxon>Sulfurovaceae</taxon>
        <taxon>Sulfurovum</taxon>
    </lineage>
</organism>
<keyword evidence="3" id="KW-1185">Reference proteome</keyword>
<evidence type="ECO:0000313" key="2">
    <source>
        <dbReference type="EMBL" id="MDM5271236.1"/>
    </source>
</evidence>
<name>A0ABT7QY28_9BACT</name>
<dbReference type="InterPro" id="IPR012902">
    <property type="entry name" value="N_methyl_site"/>
</dbReference>
<accession>A0ABT7QY28</accession>
<dbReference type="SUPFAM" id="SSF54523">
    <property type="entry name" value="Pili subunits"/>
    <property type="match status" value="1"/>
</dbReference>
<reference evidence="2" key="1">
    <citation type="submission" date="2023-01" db="EMBL/GenBank/DDBJ databases">
        <title>Sulfurovum sp. zt1-1 genome assembly.</title>
        <authorList>
            <person name="Wang J."/>
        </authorList>
    </citation>
    <scope>NUCLEOTIDE SEQUENCE</scope>
    <source>
        <strain evidence="2">Zt1-1</strain>
    </source>
</reference>
<feature type="transmembrane region" description="Helical" evidence="1">
    <location>
        <begin position="12"/>
        <end position="35"/>
    </location>
</feature>
<dbReference type="InterPro" id="IPR045584">
    <property type="entry name" value="Pilin-like"/>
</dbReference>
<evidence type="ECO:0000313" key="3">
    <source>
        <dbReference type="Proteomes" id="UP001169069"/>
    </source>
</evidence>
<dbReference type="Pfam" id="PF07963">
    <property type="entry name" value="N_methyl"/>
    <property type="match status" value="1"/>
</dbReference>
<keyword evidence="1" id="KW-1133">Transmembrane helix</keyword>
<dbReference type="Proteomes" id="UP001169069">
    <property type="component" value="Unassembled WGS sequence"/>
</dbReference>
<keyword evidence="1" id="KW-0472">Membrane</keyword>
<evidence type="ECO:0000256" key="1">
    <source>
        <dbReference type="SAM" id="Phobius"/>
    </source>
</evidence>
<proteinExistence type="predicted"/>
<gene>
    <name evidence="2" type="ORF">PGH07_03520</name>
</gene>
<keyword evidence="1" id="KW-0812">Transmembrane</keyword>
<comment type="caution">
    <text evidence="2">The sequence shown here is derived from an EMBL/GenBank/DDBJ whole genome shotgun (WGS) entry which is preliminary data.</text>
</comment>
<sequence length="308" mass="33545">MISSIRHQKAFSLVELVIVITILGIVASIGSQIIVQVYESYVTQRAVHRSSVKTELAITQLVNRLTYSLPRTVIARHDNGASFVPIESIPDGDTVHNTLEWIAYDADGFDAVGNSPTTGQLRRPAWSGYADVTASTKDSLSTPGSRLGALGNIISNLSSGNSGIANSAILFPDTFDAYTVGYAGGVSAENIHRVSLGNDTTLTLNAIAGSRTIKEHYQLAWTAYAVVPENQHTMPGTEGDVWDLRLYYDYQPWEGENYTNGKSQILIRNVSVFNFTGSGSTIRLKLCQRENIGENLTINSCKEKAVIR</sequence>
<protein>
    <submittedName>
        <fullName evidence="2">Prepilin-type N-terminal cleavage/methylation domain-containing protein</fullName>
    </submittedName>
</protein>
<dbReference type="NCBIfam" id="TIGR02532">
    <property type="entry name" value="IV_pilin_GFxxxE"/>
    <property type="match status" value="1"/>
</dbReference>